<dbReference type="EMBL" id="CAJVPT010016149">
    <property type="protein sequence ID" value="CAG8616940.1"/>
    <property type="molecule type" value="Genomic_DNA"/>
</dbReference>
<organism evidence="1 2">
    <name type="scientific">Acaulospora colombiana</name>
    <dbReference type="NCBI Taxonomy" id="27376"/>
    <lineage>
        <taxon>Eukaryota</taxon>
        <taxon>Fungi</taxon>
        <taxon>Fungi incertae sedis</taxon>
        <taxon>Mucoromycota</taxon>
        <taxon>Glomeromycotina</taxon>
        <taxon>Glomeromycetes</taxon>
        <taxon>Diversisporales</taxon>
        <taxon>Acaulosporaceae</taxon>
        <taxon>Acaulospora</taxon>
    </lineage>
</organism>
<reference evidence="1" key="1">
    <citation type="submission" date="2021-06" db="EMBL/GenBank/DDBJ databases">
        <authorList>
            <person name="Kallberg Y."/>
            <person name="Tangrot J."/>
            <person name="Rosling A."/>
        </authorList>
    </citation>
    <scope>NUCLEOTIDE SEQUENCE</scope>
    <source>
        <strain evidence="1">CL356</strain>
    </source>
</reference>
<keyword evidence="2" id="KW-1185">Reference proteome</keyword>
<evidence type="ECO:0000313" key="1">
    <source>
        <dbReference type="EMBL" id="CAG8616940.1"/>
    </source>
</evidence>
<gene>
    <name evidence="1" type="ORF">ACOLOM_LOCUS7202</name>
</gene>
<protein>
    <submittedName>
        <fullName evidence="1">17328_t:CDS:1</fullName>
    </submittedName>
</protein>
<evidence type="ECO:0000313" key="2">
    <source>
        <dbReference type="Proteomes" id="UP000789525"/>
    </source>
</evidence>
<accession>A0ACA9N489</accession>
<sequence>MTNVNDNQFLNETWLIDQKIDNITKNVISIREIQTRINVAVATAQESTLSQERNQLMYNTKNLLLETKESIKKLTANNKRLERDNPDHPEISVRTQRQEHVKEKFTKALEIYREVETDFMTKQKERMARQYKVVNPGATQTEIDTYLRNPSDQPVFATALLRTGEAKDALEEVQRRHNDIKQIEQTIAELAGLFNELKLQVEIQDETMINIDNRVADTDEKMDHSNKELEKATAKAISSRRKK</sequence>
<comment type="caution">
    <text evidence="1">The sequence shown here is derived from an EMBL/GenBank/DDBJ whole genome shotgun (WGS) entry which is preliminary data.</text>
</comment>
<proteinExistence type="predicted"/>
<name>A0ACA9N489_9GLOM</name>
<dbReference type="Proteomes" id="UP000789525">
    <property type="component" value="Unassembled WGS sequence"/>
</dbReference>
<feature type="non-terminal residue" evidence="1">
    <location>
        <position position="243"/>
    </location>
</feature>